<reference evidence="1 2" key="1">
    <citation type="submission" date="2020-08" db="EMBL/GenBank/DDBJ databases">
        <authorList>
            <person name="Liu C."/>
            <person name="Sun Q."/>
        </authorList>
    </citation>
    <scope>NUCLEOTIDE SEQUENCE [LARGE SCALE GENOMIC DNA]</scope>
    <source>
        <strain evidence="1 2">NSJ-61</strain>
    </source>
</reference>
<evidence type="ECO:0000313" key="1">
    <source>
        <dbReference type="EMBL" id="QNM13488.1"/>
    </source>
</evidence>
<gene>
    <name evidence="1" type="ORF">H9Q80_05940</name>
</gene>
<sequence length="55" mass="6514">MQDYKSSGKCLLDEDMNEINFKEKLEEILNEIKAGKRKTISLAEARKIYGNRKWH</sequence>
<dbReference type="AlphaFoldDB" id="A0A7G9GRQ6"/>
<dbReference type="RefSeq" id="WP_158552723.1">
    <property type="nucleotide sequence ID" value="NZ_CP060636.1"/>
</dbReference>
<name>A0A7G9GRQ6_9FIRM</name>
<dbReference type="KEGG" id="ehn:H9Q80_05940"/>
<accession>A0A7G9GRQ6</accession>
<protein>
    <submittedName>
        <fullName evidence="1">Uncharacterized protein</fullName>
    </submittedName>
</protein>
<evidence type="ECO:0000313" key="2">
    <source>
        <dbReference type="Proteomes" id="UP000515856"/>
    </source>
</evidence>
<dbReference type="Proteomes" id="UP000515856">
    <property type="component" value="Chromosome"/>
</dbReference>
<dbReference type="EMBL" id="CP060636">
    <property type="protein sequence ID" value="QNM13488.1"/>
    <property type="molecule type" value="Genomic_DNA"/>
</dbReference>
<proteinExistence type="predicted"/>
<organism evidence="1 2">
    <name type="scientific">[Eubacterium] hominis</name>
    <dbReference type="NCBI Taxonomy" id="2764325"/>
    <lineage>
        <taxon>Bacteria</taxon>
        <taxon>Bacillati</taxon>
        <taxon>Bacillota</taxon>
        <taxon>Erysipelotrichia</taxon>
        <taxon>Erysipelotrichales</taxon>
        <taxon>Erysipelotrichaceae</taxon>
        <taxon>Amedibacillus</taxon>
    </lineage>
</organism>
<keyword evidence="2" id="KW-1185">Reference proteome</keyword>